<keyword evidence="1" id="KW-0812">Transmembrane</keyword>
<protein>
    <submittedName>
        <fullName evidence="2">Uncharacterized protein</fullName>
    </submittedName>
</protein>
<keyword evidence="1" id="KW-1133">Transmembrane helix</keyword>
<keyword evidence="1" id="KW-0472">Membrane</keyword>
<proteinExistence type="predicted"/>
<comment type="caution">
    <text evidence="2">The sequence shown here is derived from an EMBL/GenBank/DDBJ whole genome shotgun (WGS) entry which is preliminary data.</text>
</comment>
<feature type="transmembrane region" description="Helical" evidence="1">
    <location>
        <begin position="258"/>
        <end position="278"/>
    </location>
</feature>
<evidence type="ECO:0000313" key="2">
    <source>
        <dbReference type="EMBL" id="KAK2606239.1"/>
    </source>
</evidence>
<evidence type="ECO:0000256" key="1">
    <source>
        <dbReference type="SAM" id="Phobius"/>
    </source>
</evidence>
<dbReference type="EMBL" id="JASWJB010000043">
    <property type="protein sequence ID" value="KAK2606239.1"/>
    <property type="molecule type" value="Genomic_DNA"/>
</dbReference>
<dbReference type="AlphaFoldDB" id="A0AAJ0CTE2"/>
<reference evidence="2" key="1">
    <citation type="submission" date="2023-06" db="EMBL/GenBank/DDBJ databases">
        <title>Conoideocrella luteorostrata (Hypocreales: Clavicipitaceae), a potential biocontrol fungus for elongate hemlock scale in United States Christmas tree production areas.</title>
        <authorList>
            <person name="Barrett H."/>
            <person name="Lovett B."/>
            <person name="Macias A.M."/>
            <person name="Stajich J.E."/>
            <person name="Kasson M.T."/>
        </authorList>
    </citation>
    <scope>NUCLEOTIDE SEQUENCE</scope>
    <source>
        <strain evidence="2">ARSEF 14590</strain>
    </source>
</reference>
<name>A0AAJ0CTE2_9HYPO</name>
<feature type="transmembrane region" description="Helical" evidence="1">
    <location>
        <begin position="228"/>
        <end position="246"/>
    </location>
</feature>
<keyword evidence="3" id="KW-1185">Reference proteome</keyword>
<gene>
    <name evidence="2" type="ORF">QQS21_003287</name>
</gene>
<dbReference type="PANTHER" id="PTHR35043">
    <property type="entry name" value="TRANSCRIPTION FACTOR DOMAIN-CONTAINING PROTEIN"/>
    <property type="match status" value="1"/>
</dbReference>
<feature type="transmembrane region" description="Helical" evidence="1">
    <location>
        <begin position="75"/>
        <end position="93"/>
    </location>
</feature>
<accession>A0AAJ0CTE2</accession>
<feature type="transmembrane region" description="Helical" evidence="1">
    <location>
        <begin position="418"/>
        <end position="439"/>
    </location>
</feature>
<feature type="transmembrane region" description="Helical" evidence="1">
    <location>
        <begin position="105"/>
        <end position="123"/>
    </location>
</feature>
<dbReference type="PANTHER" id="PTHR35043:SF8">
    <property type="entry name" value="DUF4220 DOMAIN-CONTAINING PROTEIN"/>
    <property type="match status" value="1"/>
</dbReference>
<dbReference type="Proteomes" id="UP001251528">
    <property type="component" value="Unassembled WGS sequence"/>
</dbReference>
<sequence>MVYLFLCFAHVSCLTFEEEIKWTLVHCYFANMGGFVHYRGKNSFPVTAQQLAESPLFDSPAVSVEDIEDKSKQDWLAKIFAALQILQLILSIITRHIQGLQFSQLETVTLSFAICGLVIYYTYFHKPQNIGRPVELQNYMLLSDNASQNGATGAQATLADEEIQRKSASLQKTTPQLSLQFQQTYDSFWAIILNQHSRPGKTGGPSYPKRIPNDNIPIYEGSNDVHPAVYLLALASGLFGAIHAIAWYFEFPTDVEKLLWQIATGISAASPVVGLLAIPLAQLTKSAGTHELFMGNCLRLMQEYYWQFRNNTSVRHAINELEYAFATGQRKSYAAIFPAAETGDNKLLLDLRDFLHLQGDSNGLDTKPFELHDDKLFIRNFHRLVSALNGTETKKIQEAAWTDTWPRKSVFPREINQALLYITGILYCASRLLLLGISLSSVRKMPGSVYIQANWTQYLPAFGASSG</sequence>
<organism evidence="2 3">
    <name type="scientific">Conoideocrella luteorostrata</name>
    <dbReference type="NCBI Taxonomy" id="1105319"/>
    <lineage>
        <taxon>Eukaryota</taxon>
        <taxon>Fungi</taxon>
        <taxon>Dikarya</taxon>
        <taxon>Ascomycota</taxon>
        <taxon>Pezizomycotina</taxon>
        <taxon>Sordariomycetes</taxon>
        <taxon>Hypocreomycetidae</taxon>
        <taxon>Hypocreales</taxon>
        <taxon>Clavicipitaceae</taxon>
        <taxon>Conoideocrella</taxon>
    </lineage>
</organism>
<evidence type="ECO:0000313" key="3">
    <source>
        <dbReference type="Proteomes" id="UP001251528"/>
    </source>
</evidence>